<evidence type="ECO:0000256" key="1">
    <source>
        <dbReference type="ARBA" id="ARBA00001933"/>
    </source>
</evidence>
<dbReference type="Pfam" id="PF01063">
    <property type="entry name" value="Aminotran_4"/>
    <property type="match status" value="1"/>
</dbReference>
<dbReference type="PANTHER" id="PTHR42825:SF2">
    <property type="entry name" value="BRANCHED-CHAIN-AMINO-ACID AMINOTRANSFERASE 3, CHLOROPLASTIC-RELATED"/>
    <property type="match status" value="1"/>
</dbReference>
<sequence length="189" mass="20591">PYYKGTGLSLIKLAVTDYDRAAPSGTGAVKVGGNYAGGFIATKLAKELGANEALYLDAATRTYLEEAGSANIVISLSNNRLITPLSPAILPSITRRSVMQIAKDELGMETEERPIHFLNEFNDFEEMGACGTAAVISPVQSILHKNEWMHMKNSRDGVGPVMQKLYNALTQIQKGERDDPFGWTVEVEI</sequence>
<dbReference type="InterPro" id="IPR005786">
    <property type="entry name" value="B_amino_transII"/>
</dbReference>
<dbReference type="Gene3D" id="3.20.10.10">
    <property type="entry name" value="D-amino Acid Aminotransferase, subunit A, domain 2"/>
    <property type="match status" value="1"/>
</dbReference>
<name>A0A382VTU1_9ZZZZ</name>
<dbReference type="InterPro" id="IPR001544">
    <property type="entry name" value="Aminotrans_IV"/>
</dbReference>
<accession>A0A382VTU1</accession>
<proteinExistence type="inferred from homology"/>
<dbReference type="AlphaFoldDB" id="A0A382VTU1"/>
<keyword evidence="3" id="KW-0663">Pyridoxal phosphate</keyword>
<dbReference type="SUPFAM" id="SSF56752">
    <property type="entry name" value="D-aminoacid aminotransferase-like PLP-dependent enzymes"/>
    <property type="match status" value="1"/>
</dbReference>
<comment type="cofactor">
    <cofactor evidence="1">
        <name>pyridoxal 5'-phosphate</name>
        <dbReference type="ChEBI" id="CHEBI:597326"/>
    </cofactor>
</comment>
<reference evidence="4" key="1">
    <citation type="submission" date="2018-05" db="EMBL/GenBank/DDBJ databases">
        <authorList>
            <person name="Lanie J.A."/>
            <person name="Ng W.-L."/>
            <person name="Kazmierczak K.M."/>
            <person name="Andrzejewski T.M."/>
            <person name="Davidsen T.M."/>
            <person name="Wayne K.J."/>
            <person name="Tettelin H."/>
            <person name="Glass J.I."/>
            <person name="Rusch D."/>
            <person name="Podicherti R."/>
            <person name="Tsui H.-C.T."/>
            <person name="Winkler M.E."/>
        </authorList>
    </citation>
    <scope>NUCLEOTIDE SEQUENCE</scope>
</reference>
<gene>
    <name evidence="4" type="ORF">METZ01_LOCUS402793</name>
</gene>
<comment type="similarity">
    <text evidence="2">Belongs to the class-IV pyridoxal-phosphate-dependent aminotransferase family.</text>
</comment>
<dbReference type="GO" id="GO:0004084">
    <property type="term" value="F:branched-chain-amino-acid transaminase activity"/>
    <property type="evidence" value="ECO:0007669"/>
    <property type="project" value="InterPro"/>
</dbReference>
<dbReference type="PANTHER" id="PTHR42825">
    <property type="entry name" value="AMINO ACID AMINOTRANSFERASE"/>
    <property type="match status" value="1"/>
</dbReference>
<protein>
    <recommendedName>
        <fullName evidence="5">Branched-chain amino acid aminotransferase</fullName>
    </recommendedName>
</protein>
<evidence type="ECO:0000313" key="4">
    <source>
        <dbReference type="EMBL" id="SVD49939.1"/>
    </source>
</evidence>
<evidence type="ECO:0008006" key="5">
    <source>
        <dbReference type="Google" id="ProtNLM"/>
    </source>
</evidence>
<organism evidence="4">
    <name type="scientific">marine metagenome</name>
    <dbReference type="NCBI Taxonomy" id="408172"/>
    <lineage>
        <taxon>unclassified sequences</taxon>
        <taxon>metagenomes</taxon>
        <taxon>ecological metagenomes</taxon>
    </lineage>
</organism>
<dbReference type="InterPro" id="IPR036038">
    <property type="entry name" value="Aminotransferase-like"/>
</dbReference>
<dbReference type="EMBL" id="UINC01154574">
    <property type="protein sequence ID" value="SVD49939.1"/>
    <property type="molecule type" value="Genomic_DNA"/>
</dbReference>
<dbReference type="GO" id="GO:0009081">
    <property type="term" value="P:branched-chain amino acid metabolic process"/>
    <property type="evidence" value="ECO:0007669"/>
    <property type="project" value="InterPro"/>
</dbReference>
<feature type="non-terminal residue" evidence="4">
    <location>
        <position position="1"/>
    </location>
</feature>
<evidence type="ECO:0000256" key="2">
    <source>
        <dbReference type="ARBA" id="ARBA00009320"/>
    </source>
</evidence>
<evidence type="ECO:0000256" key="3">
    <source>
        <dbReference type="ARBA" id="ARBA00022898"/>
    </source>
</evidence>
<dbReference type="InterPro" id="IPR043132">
    <property type="entry name" value="BCAT-like_C"/>
</dbReference>